<dbReference type="GO" id="GO:0030170">
    <property type="term" value="F:pyridoxal phosphate binding"/>
    <property type="evidence" value="ECO:0007669"/>
    <property type="project" value="InterPro"/>
</dbReference>
<protein>
    <recommendedName>
        <fullName evidence="8">L-lysine-epsilon aminotransferase</fullName>
        <ecNumber evidence="3">2.6.1.36</ecNumber>
    </recommendedName>
    <alternativeName>
        <fullName evidence="7">Lysine 6-aminotransferase</fullName>
    </alternativeName>
</protein>
<dbReference type="Proteomes" id="UP000199147">
    <property type="component" value="Unassembled WGS sequence"/>
</dbReference>
<keyword evidence="5 10" id="KW-0808">Transferase</keyword>
<evidence type="ECO:0000256" key="9">
    <source>
        <dbReference type="RuleBase" id="RU003560"/>
    </source>
</evidence>
<sequence>MTAVLTASPHVTPDQVRAVLARSILTDGFDFVLDLDRSRGSHLVDARTGERFLDMFTFFASSALGMNHPALAGDFPGAEAFRSELIQAAVNKPSNSDVYSVPLARFVETFRRVLGDPDLPHLFFVDGGALAVENALKVAFDWKSRHNQARGIDPALGTKVLHLRGAFHGRSGYTMSLTNTDPIKVARFPKFEWPRIDAPYLRPGADIAALEADSLRAARTAFEEYPHDIACFIAEPIQGEGGDRHFRPQFFAAMRALCDEFDALLIFDEVQTGCGITGTAWAYQQLGVRPDVVAFGKKTQVCGVMAGRRVDEVADNVFTVSSRINSTWGGNLVDMVRSRRILEVVEAENLFHNAAVTGDYLLGQLCALAMDLPEVVLDPRGRGLMSAFSLPTPAARDELVRRLWDRHVIMLPSGADSVRFRPALSVTRKEIDECLIAVRDALRSPLA</sequence>
<dbReference type="GO" id="GO:0045484">
    <property type="term" value="F:L-lysine 6-transaminase activity"/>
    <property type="evidence" value="ECO:0007669"/>
    <property type="project" value="UniProtKB-EC"/>
</dbReference>
<dbReference type="InterPro" id="IPR017657">
    <property type="entry name" value="L-lysine_6-transaminase"/>
</dbReference>
<dbReference type="InterPro" id="IPR015424">
    <property type="entry name" value="PyrdxlP-dep_Trfase"/>
</dbReference>
<keyword evidence="4 10" id="KW-0032">Aminotransferase</keyword>
<organism evidence="10 11">
    <name type="scientific">Mycolicibacterium neworleansense</name>
    <dbReference type="NCBI Taxonomy" id="146018"/>
    <lineage>
        <taxon>Bacteria</taxon>
        <taxon>Bacillati</taxon>
        <taxon>Actinomycetota</taxon>
        <taxon>Actinomycetes</taxon>
        <taxon>Mycobacteriales</taxon>
        <taxon>Mycobacteriaceae</taxon>
        <taxon>Mycolicibacterium</taxon>
    </lineage>
</organism>
<dbReference type="InterPro" id="IPR015421">
    <property type="entry name" value="PyrdxlP-dep_Trfase_major"/>
</dbReference>
<dbReference type="Pfam" id="PF00202">
    <property type="entry name" value="Aminotran_3"/>
    <property type="match status" value="1"/>
</dbReference>
<comment type="cofactor">
    <cofactor evidence="1">
        <name>pyridoxal 5'-phosphate</name>
        <dbReference type="ChEBI" id="CHEBI:597326"/>
    </cofactor>
</comment>
<dbReference type="Gene3D" id="3.40.640.10">
    <property type="entry name" value="Type I PLP-dependent aspartate aminotransferase-like (Major domain)"/>
    <property type="match status" value="1"/>
</dbReference>
<dbReference type="GO" id="GO:0017000">
    <property type="term" value="P:antibiotic biosynthetic process"/>
    <property type="evidence" value="ECO:0007669"/>
    <property type="project" value="InterPro"/>
</dbReference>
<evidence type="ECO:0000256" key="3">
    <source>
        <dbReference type="ARBA" id="ARBA00013071"/>
    </source>
</evidence>
<accession>A0A0H5RQG5</accession>
<evidence type="ECO:0000256" key="2">
    <source>
        <dbReference type="ARBA" id="ARBA00008954"/>
    </source>
</evidence>
<evidence type="ECO:0000256" key="4">
    <source>
        <dbReference type="ARBA" id="ARBA00022576"/>
    </source>
</evidence>
<dbReference type="InterPro" id="IPR049704">
    <property type="entry name" value="Aminotrans_3_PPA_site"/>
</dbReference>
<name>A0A0H5RQG5_9MYCO</name>
<comment type="similarity">
    <text evidence="2 9">Belongs to the class-III pyridoxal-phosphate-dependent aminotransferase family.</text>
</comment>
<dbReference type="OrthoDB" id="9801052at2"/>
<dbReference type="PIRSF" id="PIRSF000521">
    <property type="entry name" value="Transaminase_4ab_Lys_Orn"/>
    <property type="match status" value="1"/>
</dbReference>
<evidence type="ECO:0000256" key="8">
    <source>
        <dbReference type="ARBA" id="ARBA00050040"/>
    </source>
</evidence>
<dbReference type="STRING" id="146018.BN2156_02585"/>
<evidence type="ECO:0000256" key="5">
    <source>
        <dbReference type="ARBA" id="ARBA00022679"/>
    </source>
</evidence>
<evidence type="ECO:0000313" key="10">
    <source>
        <dbReference type="EMBL" id="CRZ15722.1"/>
    </source>
</evidence>
<evidence type="ECO:0000256" key="6">
    <source>
        <dbReference type="ARBA" id="ARBA00022898"/>
    </source>
</evidence>
<dbReference type="PANTHER" id="PTHR43206:SF2">
    <property type="entry name" value="4-AMINOBUTYRATE AMINOTRANSFERASE GABT"/>
    <property type="match status" value="1"/>
</dbReference>
<dbReference type="PROSITE" id="PS00600">
    <property type="entry name" value="AA_TRANSFER_CLASS_3"/>
    <property type="match status" value="1"/>
</dbReference>
<dbReference type="InterPro" id="IPR005814">
    <property type="entry name" value="Aminotrans_3"/>
</dbReference>
<dbReference type="NCBIfam" id="TIGR03251">
    <property type="entry name" value="LAT_fam"/>
    <property type="match status" value="1"/>
</dbReference>
<dbReference type="SUPFAM" id="SSF53383">
    <property type="entry name" value="PLP-dependent transferases"/>
    <property type="match status" value="1"/>
</dbReference>
<reference evidence="11" key="1">
    <citation type="submission" date="2015-07" db="EMBL/GenBank/DDBJ databases">
        <authorList>
            <person name="Urmite Genomes"/>
        </authorList>
    </citation>
    <scope>NUCLEOTIDE SEQUENCE [LARGE SCALE GENOMIC DNA]</scope>
    <source>
        <strain evidence="11">type strain: ATCC 49404</strain>
    </source>
</reference>
<dbReference type="InterPro" id="IPR015422">
    <property type="entry name" value="PyrdxlP-dep_Trfase_small"/>
</dbReference>
<dbReference type="RefSeq" id="WP_090514251.1">
    <property type="nucleotide sequence ID" value="NZ_CWKH01000001.1"/>
</dbReference>
<evidence type="ECO:0000256" key="1">
    <source>
        <dbReference type="ARBA" id="ARBA00001933"/>
    </source>
</evidence>
<keyword evidence="11" id="KW-1185">Reference proteome</keyword>
<dbReference type="EC" id="2.6.1.36" evidence="3"/>
<dbReference type="GO" id="GO:0009450">
    <property type="term" value="P:gamma-aminobutyric acid catabolic process"/>
    <property type="evidence" value="ECO:0007669"/>
    <property type="project" value="TreeGrafter"/>
</dbReference>
<evidence type="ECO:0000313" key="11">
    <source>
        <dbReference type="Proteomes" id="UP000199147"/>
    </source>
</evidence>
<dbReference type="PANTHER" id="PTHR43206">
    <property type="entry name" value="AMINOTRANSFERASE"/>
    <property type="match status" value="1"/>
</dbReference>
<proteinExistence type="inferred from homology"/>
<dbReference type="EMBL" id="CWKH01000001">
    <property type="protein sequence ID" value="CRZ15722.1"/>
    <property type="molecule type" value="Genomic_DNA"/>
</dbReference>
<gene>
    <name evidence="10" type="ORF">BN2156_02585</name>
</gene>
<keyword evidence="6 9" id="KW-0663">Pyridoxal phosphate</keyword>
<dbReference type="Gene3D" id="3.90.1150.10">
    <property type="entry name" value="Aspartate Aminotransferase, domain 1"/>
    <property type="match status" value="1"/>
</dbReference>
<dbReference type="CDD" id="cd00610">
    <property type="entry name" value="OAT_like"/>
    <property type="match status" value="1"/>
</dbReference>
<evidence type="ECO:0000256" key="7">
    <source>
        <dbReference type="ARBA" id="ARBA00030921"/>
    </source>
</evidence>
<dbReference type="AlphaFoldDB" id="A0A0H5RQG5"/>